<proteinExistence type="predicted"/>
<protein>
    <submittedName>
        <fullName evidence="1">Uncharacterized protein</fullName>
    </submittedName>
</protein>
<keyword evidence="2" id="KW-1185">Reference proteome</keyword>
<comment type="caution">
    <text evidence="1">The sequence shown here is derived from an EMBL/GenBank/DDBJ whole genome shotgun (WGS) entry which is preliminary data.</text>
</comment>
<name>A0A314YFD0_PRUYE</name>
<organism evidence="1 2">
    <name type="scientific">Prunus yedoensis var. nudiflora</name>
    <dbReference type="NCBI Taxonomy" id="2094558"/>
    <lineage>
        <taxon>Eukaryota</taxon>
        <taxon>Viridiplantae</taxon>
        <taxon>Streptophyta</taxon>
        <taxon>Embryophyta</taxon>
        <taxon>Tracheophyta</taxon>
        <taxon>Spermatophyta</taxon>
        <taxon>Magnoliopsida</taxon>
        <taxon>eudicotyledons</taxon>
        <taxon>Gunneridae</taxon>
        <taxon>Pentapetalae</taxon>
        <taxon>rosids</taxon>
        <taxon>fabids</taxon>
        <taxon>Rosales</taxon>
        <taxon>Rosaceae</taxon>
        <taxon>Amygdaloideae</taxon>
        <taxon>Amygdaleae</taxon>
        <taxon>Prunus</taxon>
    </lineage>
</organism>
<evidence type="ECO:0000313" key="1">
    <source>
        <dbReference type="EMBL" id="PQQ05123.1"/>
    </source>
</evidence>
<dbReference type="EMBL" id="PJQY01001132">
    <property type="protein sequence ID" value="PQQ05123.1"/>
    <property type="molecule type" value="Genomic_DNA"/>
</dbReference>
<dbReference type="AlphaFoldDB" id="A0A314YFD0"/>
<evidence type="ECO:0000313" key="2">
    <source>
        <dbReference type="Proteomes" id="UP000250321"/>
    </source>
</evidence>
<dbReference type="Proteomes" id="UP000250321">
    <property type="component" value="Unassembled WGS sequence"/>
</dbReference>
<gene>
    <name evidence="1" type="ORF">Pyn_16049</name>
</gene>
<sequence length="82" mass="9262">MGRDDYQFGVAEWEFDCAESLNLAHCCQANTFGYSRGRQILECDCGGEYRKRLVGSYFPEDTGRVTNLRVELGEMRGAISIV</sequence>
<reference evidence="1 2" key="1">
    <citation type="submission" date="2018-02" db="EMBL/GenBank/DDBJ databases">
        <title>Draft genome of wild Prunus yedoensis var. nudiflora.</title>
        <authorList>
            <person name="Baek S."/>
            <person name="Kim J.-H."/>
            <person name="Choi K."/>
            <person name="Kim G.-B."/>
            <person name="Cho A."/>
            <person name="Jang H."/>
            <person name="Shin C.-H."/>
            <person name="Yu H.-J."/>
            <person name="Mun J.-H."/>
        </authorList>
    </citation>
    <scope>NUCLEOTIDE SEQUENCE [LARGE SCALE GENOMIC DNA]</scope>
    <source>
        <strain evidence="2">cv. Jeju island</strain>
        <tissue evidence="1">Leaf</tissue>
    </source>
</reference>
<accession>A0A314YFD0</accession>